<evidence type="ECO:0000313" key="1">
    <source>
        <dbReference type="EMBL" id="KOM25273.1"/>
    </source>
</evidence>
<reference evidence="2" key="1">
    <citation type="journal article" date="2015" name="Proc. Natl. Acad. Sci. U.S.A.">
        <title>Genome sequencing of adzuki bean (Vigna angularis) provides insight into high starch and low fat accumulation and domestication.</title>
        <authorList>
            <person name="Yang K."/>
            <person name="Tian Z."/>
            <person name="Chen C."/>
            <person name="Luo L."/>
            <person name="Zhao B."/>
            <person name="Wang Z."/>
            <person name="Yu L."/>
            <person name="Li Y."/>
            <person name="Sun Y."/>
            <person name="Li W."/>
            <person name="Chen Y."/>
            <person name="Li Y."/>
            <person name="Zhang Y."/>
            <person name="Ai D."/>
            <person name="Zhao J."/>
            <person name="Shang C."/>
            <person name="Ma Y."/>
            <person name="Wu B."/>
            <person name="Wang M."/>
            <person name="Gao L."/>
            <person name="Sun D."/>
            <person name="Zhang P."/>
            <person name="Guo F."/>
            <person name="Wang W."/>
            <person name="Li Y."/>
            <person name="Wang J."/>
            <person name="Varshney R.K."/>
            <person name="Wang J."/>
            <person name="Ling H.Q."/>
            <person name="Wan P."/>
        </authorList>
    </citation>
    <scope>NUCLEOTIDE SEQUENCE</scope>
    <source>
        <strain evidence="2">cv. Jingnong 6</strain>
    </source>
</reference>
<dbReference type="EMBL" id="KQ258259">
    <property type="protein sequence ID" value="KOM25273.1"/>
    <property type="molecule type" value="Genomic_DNA"/>
</dbReference>
<organism evidence="1 2">
    <name type="scientific">Phaseolus angularis</name>
    <name type="common">Azuki bean</name>
    <name type="synonym">Vigna angularis</name>
    <dbReference type="NCBI Taxonomy" id="3914"/>
    <lineage>
        <taxon>Eukaryota</taxon>
        <taxon>Viridiplantae</taxon>
        <taxon>Streptophyta</taxon>
        <taxon>Embryophyta</taxon>
        <taxon>Tracheophyta</taxon>
        <taxon>Spermatophyta</taxon>
        <taxon>Magnoliopsida</taxon>
        <taxon>eudicotyledons</taxon>
        <taxon>Gunneridae</taxon>
        <taxon>Pentapetalae</taxon>
        <taxon>rosids</taxon>
        <taxon>fabids</taxon>
        <taxon>Fabales</taxon>
        <taxon>Fabaceae</taxon>
        <taxon>Papilionoideae</taxon>
        <taxon>50 kb inversion clade</taxon>
        <taxon>NPAAA clade</taxon>
        <taxon>indigoferoid/millettioid clade</taxon>
        <taxon>Phaseoleae</taxon>
        <taxon>Vigna</taxon>
    </lineage>
</organism>
<name>A0A0L9T3V7_PHAAN</name>
<protein>
    <submittedName>
        <fullName evidence="1">Uncharacterized protein</fullName>
    </submittedName>
</protein>
<gene>
    <name evidence="1" type="ORF">LR48_Vigan66s002600</name>
</gene>
<sequence>MQERRIMVVKFIRLDFYRFYGFQFPDLFGAQGLTHLVEQKGCIYPDLIRMFYFNLRYRDGIITTKGEESSFKHSHKGTPSHKGTISLLEESFSQNHTLNPTSNLSAFKSQKFQGTISFELKTKLIKLHPKFQELTHEDPYKHIKESSLKDEEEQHNLIVV</sequence>
<accession>A0A0L9T3V7</accession>
<dbReference type="Gramene" id="KOM25273">
    <property type="protein sequence ID" value="KOM25273"/>
    <property type="gene ID" value="LR48_Vigan66s002600"/>
</dbReference>
<proteinExistence type="predicted"/>
<dbReference type="Proteomes" id="UP000053144">
    <property type="component" value="Unassembled WGS sequence"/>
</dbReference>
<dbReference type="AlphaFoldDB" id="A0A0L9T3V7"/>
<evidence type="ECO:0000313" key="2">
    <source>
        <dbReference type="Proteomes" id="UP000053144"/>
    </source>
</evidence>